<protein>
    <submittedName>
        <fullName evidence="2">Assymetric_cell_division_FstX</fullName>
    </submittedName>
</protein>
<sequence>MPLRVTQAGTMLAGGVAWLRQAAPRLLAQLAGDPQADRAVPPTGFTATLTLFTAGAMAFLAVFALALSLASGRLAEVWGSELAQSATLRITTEGEDGAAQVQTALRLLEQTPGVASARALTDEENRALLEPWLGPDLPVEALPIPRLVEVALEEEGFDAAGLRARLEAELPGAVLDDHTLWRAPLVEAAGRLRALGWLALLLIAGSTAAMITLAAQAALAANAQVIRVLRLVGAQDAYIAQAFVRRFTLRAAWGAAAGTFAGLAAVLLLPDAEPAGGFLTGLGFQGWGWLVPLLIPPLAAVTAFVATRSAALRMLRTQS</sequence>
<organism evidence="2">
    <name type="scientific">uncultured Rubellimicrobium sp</name>
    <dbReference type="NCBI Taxonomy" id="543078"/>
    <lineage>
        <taxon>Bacteria</taxon>
        <taxon>Pseudomonadati</taxon>
        <taxon>Pseudomonadota</taxon>
        <taxon>Alphaproteobacteria</taxon>
        <taxon>Rhodobacterales</taxon>
        <taxon>Roseobacteraceae</taxon>
        <taxon>Rubellimicrobium</taxon>
        <taxon>environmental samples</taxon>
    </lineage>
</organism>
<evidence type="ECO:0000256" key="1">
    <source>
        <dbReference type="SAM" id="Phobius"/>
    </source>
</evidence>
<dbReference type="AlphaFoldDB" id="A0A6J4Q9B7"/>
<keyword evidence="1" id="KW-0472">Membrane</keyword>
<gene>
    <name evidence="2" type="ORF">AVDCRST_MAG15-3358</name>
</gene>
<reference evidence="2" key="1">
    <citation type="submission" date="2020-02" db="EMBL/GenBank/DDBJ databases">
        <authorList>
            <person name="Meier V. D."/>
        </authorList>
    </citation>
    <scope>NUCLEOTIDE SEQUENCE</scope>
    <source>
        <strain evidence="2">AVDCRST_MAG15</strain>
    </source>
</reference>
<dbReference type="PANTHER" id="PTHR47755:SF1">
    <property type="entry name" value="CELL DIVISION PROTEIN FTSX"/>
    <property type="match status" value="1"/>
</dbReference>
<dbReference type="EMBL" id="CADCUU010000498">
    <property type="protein sequence ID" value="CAA9438427.1"/>
    <property type="molecule type" value="Genomic_DNA"/>
</dbReference>
<feature type="transmembrane region" description="Helical" evidence="1">
    <location>
        <begin position="44"/>
        <end position="67"/>
    </location>
</feature>
<feature type="transmembrane region" description="Helical" evidence="1">
    <location>
        <begin position="289"/>
        <end position="307"/>
    </location>
</feature>
<evidence type="ECO:0000313" key="2">
    <source>
        <dbReference type="EMBL" id="CAA9438427.1"/>
    </source>
</evidence>
<dbReference type="GO" id="GO:0016020">
    <property type="term" value="C:membrane"/>
    <property type="evidence" value="ECO:0007669"/>
    <property type="project" value="InterPro"/>
</dbReference>
<feature type="transmembrane region" description="Helical" evidence="1">
    <location>
        <begin position="251"/>
        <end position="269"/>
    </location>
</feature>
<feature type="transmembrane region" description="Helical" evidence="1">
    <location>
        <begin position="195"/>
        <end position="219"/>
    </location>
</feature>
<dbReference type="GO" id="GO:0051301">
    <property type="term" value="P:cell division"/>
    <property type="evidence" value="ECO:0007669"/>
    <property type="project" value="InterPro"/>
</dbReference>
<accession>A0A6J4Q9B7</accession>
<proteinExistence type="predicted"/>
<name>A0A6J4Q9B7_9RHOB</name>
<dbReference type="PANTHER" id="PTHR47755">
    <property type="entry name" value="CELL DIVISION PROTEIN FTSX"/>
    <property type="match status" value="1"/>
</dbReference>
<keyword evidence="1" id="KW-1133">Transmembrane helix</keyword>
<dbReference type="InterPro" id="IPR004513">
    <property type="entry name" value="FtsX"/>
</dbReference>
<dbReference type="GO" id="GO:0032153">
    <property type="term" value="C:cell division site"/>
    <property type="evidence" value="ECO:0007669"/>
    <property type="project" value="TreeGrafter"/>
</dbReference>
<keyword evidence="1" id="KW-0812">Transmembrane</keyword>